<name>A0ACB9CG23_9ASTR</name>
<dbReference type="EMBL" id="CM042038">
    <property type="protein sequence ID" value="KAI3733077.1"/>
    <property type="molecule type" value="Genomic_DNA"/>
</dbReference>
<protein>
    <submittedName>
        <fullName evidence="1">Uncharacterized protein</fullName>
    </submittedName>
</protein>
<reference evidence="2" key="1">
    <citation type="journal article" date="2022" name="Mol. Ecol. Resour.">
        <title>The genomes of chicory, endive, great burdock and yacon provide insights into Asteraceae palaeo-polyploidization history and plant inulin production.</title>
        <authorList>
            <person name="Fan W."/>
            <person name="Wang S."/>
            <person name="Wang H."/>
            <person name="Wang A."/>
            <person name="Jiang F."/>
            <person name="Liu H."/>
            <person name="Zhao H."/>
            <person name="Xu D."/>
            <person name="Zhang Y."/>
        </authorList>
    </citation>
    <scope>NUCLEOTIDE SEQUENCE [LARGE SCALE GENOMIC DNA]</scope>
    <source>
        <strain evidence="2">cv. Yunnan</strain>
    </source>
</reference>
<gene>
    <name evidence="1" type="ORF">L1987_64294</name>
</gene>
<dbReference type="Proteomes" id="UP001056120">
    <property type="component" value="Linkage Group LG21"/>
</dbReference>
<organism evidence="1 2">
    <name type="scientific">Smallanthus sonchifolius</name>
    <dbReference type="NCBI Taxonomy" id="185202"/>
    <lineage>
        <taxon>Eukaryota</taxon>
        <taxon>Viridiplantae</taxon>
        <taxon>Streptophyta</taxon>
        <taxon>Embryophyta</taxon>
        <taxon>Tracheophyta</taxon>
        <taxon>Spermatophyta</taxon>
        <taxon>Magnoliopsida</taxon>
        <taxon>eudicotyledons</taxon>
        <taxon>Gunneridae</taxon>
        <taxon>Pentapetalae</taxon>
        <taxon>asterids</taxon>
        <taxon>campanulids</taxon>
        <taxon>Asterales</taxon>
        <taxon>Asteraceae</taxon>
        <taxon>Asteroideae</taxon>
        <taxon>Heliantheae alliance</taxon>
        <taxon>Millerieae</taxon>
        <taxon>Smallanthus</taxon>
    </lineage>
</organism>
<keyword evidence="2" id="KW-1185">Reference proteome</keyword>
<evidence type="ECO:0000313" key="2">
    <source>
        <dbReference type="Proteomes" id="UP001056120"/>
    </source>
</evidence>
<reference evidence="1 2" key="2">
    <citation type="journal article" date="2022" name="Mol. Ecol. Resour.">
        <title>The genomes of chicory, endive, great burdock and yacon provide insights into Asteraceae paleo-polyploidization history and plant inulin production.</title>
        <authorList>
            <person name="Fan W."/>
            <person name="Wang S."/>
            <person name="Wang H."/>
            <person name="Wang A."/>
            <person name="Jiang F."/>
            <person name="Liu H."/>
            <person name="Zhao H."/>
            <person name="Xu D."/>
            <person name="Zhang Y."/>
        </authorList>
    </citation>
    <scope>NUCLEOTIDE SEQUENCE [LARGE SCALE GENOMIC DNA]</scope>
    <source>
        <strain evidence="2">cv. Yunnan</strain>
        <tissue evidence="1">Leaves</tissue>
    </source>
</reference>
<accession>A0ACB9CG23</accession>
<comment type="caution">
    <text evidence="1">The sequence shown here is derived from an EMBL/GenBank/DDBJ whole genome shotgun (WGS) entry which is preliminary data.</text>
</comment>
<sequence>MEPESSDEAITSTTTTVDENSTQSSIGAARSYECNFCKRGFTNAQALGGHMNIHRKHKAKLKESSSSPPPTAAAATTTGNPFLNPPQGKNKNQPLPLFGEGLSDSRNIHQENTTVNQVPSSVPEVDLELRLGHNRSPGNKITPTRKFF</sequence>
<proteinExistence type="predicted"/>
<evidence type="ECO:0000313" key="1">
    <source>
        <dbReference type="EMBL" id="KAI3733077.1"/>
    </source>
</evidence>